<evidence type="ECO:0008006" key="5">
    <source>
        <dbReference type="Google" id="ProtNLM"/>
    </source>
</evidence>
<feature type="transmembrane region" description="Helical" evidence="1">
    <location>
        <begin position="82"/>
        <end position="102"/>
    </location>
</feature>
<protein>
    <recommendedName>
        <fullName evidence="5">Secreted protein</fullName>
    </recommendedName>
</protein>
<evidence type="ECO:0000256" key="2">
    <source>
        <dbReference type="SAM" id="SignalP"/>
    </source>
</evidence>
<keyword evidence="1" id="KW-0812">Transmembrane</keyword>
<feature type="chain" id="PRO_5025361202" description="Secreted protein" evidence="2">
    <location>
        <begin position="24"/>
        <end position="107"/>
    </location>
</feature>
<dbReference type="EMBL" id="ML996565">
    <property type="protein sequence ID" value="KAF2762915.1"/>
    <property type="molecule type" value="Genomic_DNA"/>
</dbReference>
<evidence type="ECO:0000313" key="3">
    <source>
        <dbReference type="EMBL" id="KAF2762915.1"/>
    </source>
</evidence>
<sequence length="107" mass="11519">MPACLPVFLLARLLDALMPSCLGALLPCCLYALVTSNGPGSAQSAIWDASMHRTKKSSVASCYQRVEQARRLNYLEGTALCLAFWLSGSLAVWLSGSLALCVRCMCM</sequence>
<dbReference type="RefSeq" id="XP_033605366.1">
    <property type="nucleotide sequence ID" value="XM_033745114.1"/>
</dbReference>
<organism evidence="3 4">
    <name type="scientific">Pseudovirgaria hyperparasitica</name>
    <dbReference type="NCBI Taxonomy" id="470096"/>
    <lineage>
        <taxon>Eukaryota</taxon>
        <taxon>Fungi</taxon>
        <taxon>Dikarya</taxon>
        <taxon>Ascomycota</taxon>
        <taxon>Pezizomycotina</taxon>
        <taxon>Dothideomycetes</taxon>
        <taxon>Dothideomycetes incertae sedis</taxon>
        <taxon>Acrospermales</taxon>
        <taxon>Acrospermaceae</taxon>
        <taxon>Pseudovirgaria</taxon>
    </lineage>
</organism>
<keyword evidence="2" id="KW-0732">Signal</keyword>
<reference evidence="3" key="1">
    <citation type="journal article" date="2020" name="Stud. Mycol.">
        <title>101 Dothideomycetes genomes: a test case for predicting lifestyles and emergence of pathogens.</title>
        <authorList>
            <person name="Haridas S."/>
            <person name="Albert R."/>
            <person name="Binder M."/>
            <person name="Bloem J."/>
            <person name="Labutti K."/>
            <person name="Salamov A."/>
            <person name="Andreopoulos B."/>
            <person name="Baker S."/>
            <person name="Barry K."/>
            <person name="Bills G."/>
            <person name="Bluhm B."/>
            <person name="Cannon C."/>
            <person name="Castanera R."/>
            <person name="Culley D."/>
            <person name="Daum C."/>
            <person name="Ezra D."/>
            <person name="Gonzalez J."/>
            <person name="Henrissat B."/>
            <person name="Kuo A."/>
            <person name="Liang C."/>
            <person name="Lipzen A."/>
            <person name="Lutzoni F."/>
            <person name="Magnuson J."/>
            <person name="Mondo S."/>
            <person name="Nolan M."/>
            <person name="Ohm R."/>
            <person name="Pangilinan J."/>
            <person name="Park H.-J."/>
            <person name="Ramirez L."/>
            <person name="Alfaro M."/>
            <person name="Sun H."/>
            <person name="Tritt A."/>
            <person name="Yoshinaga Y."/>
            <person name="Zwiers L.-H."/>
            <person name="Turgeon B."/>
            <person name="Goodwin S."/>
            <person name="Spatafora J."/>
            <person name="Crous P."/>
            <person name="Grigoriev I."/>
        </authorList>
    </citation>
    <scope>NUCLEOTIDE SEQUENCE</scope>
    <source>
        <strain evidence="3">CBS 121739</strain>
    </source>
</reference>
<keyword evidence="4" id="KW-1185">Reference proteome</keyword>
<dbReference type="GeneID" id="54486168"/>
<name>A0A6A6WL37_9PEZI</name>
<gene>
    <name evidence="3" type="ORF">EJ05DRAFT_481786</name>
</gene>
<evidence type="ECO:0000313" key="4">
    <source>
        <dbReference type="Proteomes" id="UP000799437"/>
    </source>
</evidence>
<dbReference type="Proteomes" id="UP000799437">
    <property type="component" value="Unassembled WGS sequence"/>
</dbReference>
<evidence type="ECO:0000256" key="1">
    <source>
        <dbReference type="SAM" id="Phobius"/>
    </source>
</evidence>
<dbReference type="AlphaFoldDB" id="A0A6A6WL37"/>
<proteinExistence type="predicted"/>
<accession>A0A6A6WL37</accession>
<feature type="signal peptide" evidence="2">
    <location>
        <begin position="1"/>
        <end position="23"/>
    </location>
</feature>
<keyword evidence="1" id="KW-1133">Transmembrane helix</keyword>
<keyword evidence="1" id="KW-0472">Membrane</keyword>